<dbReference type="RefSeq" id="WP_053193583.1">
    <property type="nucleotide sequence ID" value="NZ_CP102177.1"/>
</dbReference>
<evidence type="ECO:0000313" key="2">
    <source>
        <dbReference type="EMBL" id="RMM46089.1"/>
    </source>
</evidence>
<keyword evidence="1" id="KW-0472">Membrane</keyword>
<feature type="transmembrane region" description="Helical" evidence="1">
    <location>
        <begin position="21"/>
        <end position="41"/>
    </location>
</feature>
<dbReference type="AlphaFoldDB" id="A0A3M3EBK3"/>
<organism evidence="2 3">
    <name type="scientific">Pseudomonas corrugata</name>
    <dbReference type="NCBI Taxonomy" id="47879"/>
    <lineage>
        <taxon>Bacteria</taxon>
        <taxon>Pseudomonadati</taxon>
        <taxon>Pseudomonadota</taxon>
        <taxon>Gammaproteobacteria</taxon>
        <taxon>Pseudomonadales</taxon>
        <taxon>Pseudomonadaceae</taxon>
        <taxon>Pseudomonas</taxon>
    </lineage>
</organism>
<keyword evidence="3" id="KW-1185">Reference proteome</keyword>
<name>A0A3M3EBK3_9PSED</name>
<keyword evidence="1" id="KW-1133">Transmembrane helix</keyword>
<evidence type="ECO:0000256" key="1">
    <source>
        <dbReference type="SAM" id="Phobius"/>
    </source>
</evidence>
<dbReference type="Proteomes" id="UP000270661">
    <property type="component" value="Unassembled WGS sequence"/>
</dbReference>
<protein>
    <submittedName>
        <fullName evidence="2">Uncharacterized protein</fullName>
    </submittedName>
</protein>
<evidence type="ECO:0000313" key="3">
    <source>
        <dbReference type="Proteomes" id="UP000270661"/>
    </source>
</evidence>
<proteinExistence type="predicted"/>
<sequence>MHKRHPTLAGWHWHTFNPAHLVLQLIAVPLLIIASLLSISGALNLDLADISIGIIAVFASLGLLRHTH</sequence>
<feature type="transmembrane region" description="Helical" evidence="1">
    <location>
        <begin position="47"/>
        <end position="64"/>
    </location>
</feature>
<accession>A0A3M3EBK3</accession>
<keyword evidence="1" id="KW-0812">Transmembrane</keyword>
<comment type="caution">
    <text evidence="2">The sequence shown here is derived from an EMBL/GenBank/DDBJ whole genome shotgun (WGS) entry which is preliminary data.</text>
</comment>
<dbReference type="STRING" id="47879.AXG94_23915"/>
<dbReference type="EMBL" id="RBOJ01000092">
    <property type="protein sequence ID" value="RMM46089.1"/>
    <property type="molecule type" value="Genomic_DNA"/>
</dbReference>
<gene>
    <name evidence="2" type="ORF">ALQ77_00916</name>
</gene>
<reference evidence="2 3" key="1">
    <citation type="submission" date="2018-08" db="EMBL/GenBank/DDBJ databases">
        <title>Recombination of ecologically and evolutionarily significant loci maintains genetic cohesion in the Pseudomonas syringae species complex.</title>
        <authorList>
            <person name="Dillon M."/>
            <person name="Thakur S."/>
            <person name="Almeida R.N.D."/>
            <person name="Weir B.S."/>
            <person name="Guttman D.S."/>
        </authorList>
    </citation>
    <scope>NUCLEOTIDE SEQUENCE [LARGE SCALE GENOMIC DNA]</scope>
    <source>
        <strain evidence="2 3">NCPPB2445</strain>
    </source>
</reference>